<dbReference type="GO" id="GO:0003676">
    <property type="term" value="F:nucleic acid binding"/>
    <property type="evidence" value="ECO:0007669"/>
    <property type="project" value="InterPro"/>
</dbReference>
<reference evidence="3 4" key="1">
    <citation type="journal article" date="2016" name="Nat. Commun.">
        <title>Thousands of microbial genomes shed light on interconnected biogeochemical processes in an aquifer system.</title>
        <authorList>
            <person name="Anantharaman K."/>
            <person name="Brown C.T."/>
            <person name="Hug L.A."/>
            <person name="Sharon I."/>
            <person name="Castelle C.J."/>
            <person name="Probst A.J."/>
            <person name="Thomas B.C."/>
            <person name="Singh A."/>
            <person name="Wilkins M.J."/>
            <person name="Karaoz U."/>
            <person name="Brodie E.L."/>
            <person name="Williams K.H."/>
            <person name="Hubbard S.S."/>
            <person name="Banfield J.F."/>
        </authorList>
    </citation>
    <scope>NUCLEOTIDE SEQUENCE [LARGE SCALE GENOMIC DNA]</scope>
</reference>
<dbReference type="PRINTS" id="PR00681">
    <property type="entry name" value="RIBOSOMALS1"/>
</dbReference>
<organism evidence="3 4">
    <name type="scientific">Candidatus Azambacteria bacterium RIFCSPLOWO2_01_FULL_46_25</name>
    <dbReference type="NCBI Taxonomy" id="1797298"/>
    <lineage>
        <taxon>Bacteria</taxon>
        <taxon>Candidatus Azamiibacteriota</taxon>
    </lineage>
</organism>
<dbReference type="InterPro" id="IPR003029">
    <property type="entry name" value="S1_domain"/>
</dbReference>
<proteinExistence type="predicted"/>
<dbReference type="AlphaFoldDB" id="A0A1F5BV31"/>
<feature type="domain" description="S1 motif" evidence="2">
    <location>
        <begin position="119"/>
        <end position="197"/>
    </location>
</feature>
<dbReference type="Gene3D" id="2.40.50.140">
    <property type="entry name" value="Nucleic acid-binding proteins"/>
    <property type="match status" value="4"/>
</dbReference>
<name>A0A1F5BV31_9BACT</name>
<comment type="caution">
    <text evidence="3">The sequence shown here is derived from an EMBL/GenBank/DDBJ whole genome shotgun (WGS) entry which is preliminary data.</text>
</comment>
<protein>
    <recommendedName>
        <fullName evidence="2">S1 motif domain-containing protein</fullName>
    </recommendedName>
</protein>
<feature type="domain" description="S1 motif" evidence="2">
    <location>
        <begin position="306"/>
        <end position="373"/>
    </location>
</feature>
<dbReference type="PROSITE" id="PS50126">
    <property type="entry name" value="S1"/>
    <property type="match status" value="4"/>
</dbReference>
<dbReference type="EMBL" id="MEYS01000001">
    <property type="protein sequence ID" value="OGD34473.1"/>
    <property type="molecule type" value="Genomic_DNA"/>
</dbReference>
<dbReference type="PANTHER" id="PTHR47559:SF1">
    <property type="entry name" value="OS03G0844900 PROTEIN"/>
    <property type="match status" value="1"/>
</dbReference>
<dbReference type="PANTHER" id="PTHR47559">
    <property type="entry name" value="OS03G0844900 PROTEIN"/>
    <property type="match status" value="1"/>
</dbReference>
<feature type="domain" description="S1 motif" evidence="2">
    <location>
        <begin position="214"/>
        <end position="289"/>
    </location>
</feature>
<dbReference type="Pfam" id="PF00575">
    <property type="entry name" value="S1"/>
    <property type="match status" value="4"/>
</dbReference>
<dbReference type="SMART" id="SM00316">
    <property type="entry name" value="S1"/>
    <property type="match status" value="4"/>
</dbReference>
<evidence type="ECO:0000313" key="3">
    <source>
        <dbReference type="EMBL" id="OGD34473.1"/>
    </source>
</evidence>
<dbReference type="InterPro" id="IPR035104">
    <property type="entry name" value="Ribosomal_protein_S1-like"/>
</dbReference>
<dbReference type="SUPFAM" id="SSF50249">
    <property type="entry name" value="Nucleic acid-binding proteins"/>
    <property type="match status" value="4"/>
</dbReference>
<evidence type="ECO:0000256" key="1">
    <source>
        <dbReference type="SAM" id="MobiDB-lite"/>
    </source>
</evidence>
<dbReference type="InterPro" id="IPR052757">
    <property type="entry name" value="Ribosomal_protein_S1"/>
</dbReference>
<dbReference type="Proteomes" id="UP000176650">
    <property type="component" value="Unassembled WGS sequence"/>
</dbReference>
<feature type="domain" description="S1 motif" evidence="2">
    <location>
        <begin position="34"/>
        <end position="101"/>
    </location>
</feature>
<feature type="region of interest" description="Disordered" evidence="1">
    <location>
        <begin position="376"/>
        <end position="399"/>
    </location>
</feature>
<gene>
    <name evidence="3" type="ORF">A2988_03035</name>
</gene>
<feature type="compositionally biased region" description="Basic and acidic residues" evidence="1">
    <location>
        <begin position="380"/>
        <end position="399"/>
    </location>
</feature>
<sequence length="399" mass="44403">MQTNTQPPQQQNQKMKSLMEDVLKADFSMAPKVGEVMSGTVIKKENATLYVDFGALGTGIIYGREFREALDIIRHMKPGDPISAKVVELENEKGFIELSLKEAGYTLAWDDLIAKMQKGEIVEVTIREANKGGLMADLNNMMAFLPVSQLSTKNYPRVDGGDKQKIYQELMKFVGTKFNVKVIDVNQQEGKLIISEKEAQDNDFKKLIEAFKVGDIVDGEVSGVVNFGAFIKFKTKDQEGQTIDLEGLAHISELDWQLIENPSDVVKVGDKVQAKIISLDGGKISLSLKALKKDPWENIEERFKKGDVVKGTVAKLNPFGIFVRLGGDIQGLCHISEFGNVEAMKQKVELGKTYDFIIQSISIKEHRMALGFGAVSKKTPRADKREKIEEKPAEESKAE</sequence>
<accession>A0A1F5BV31</accession>
<dbReference type="STRING" id="1797298.A2988_03035"/>
<dbReference type="InterPro" id="IPR012340">
    <property type="entry name" value="NA-bd_OB-fold"/>
</dbReference>
<evidence type="ECO:0000313" key="4">
    <source>
        <dbReference type="Proteomes" id="UP000176650"/>
    </source>
</evidence>
<evidence type="ECO:0000259" key="2">
    <source>
        <dbReference type="PROSITE" id="PS50126"/>
    </source>
</evidence>
<dbReference type="CDD" id="cd04465">
    <property type="entry name" value="S1_RPS1_repeat_ec2_hs2"/>
    <property type="match status" value="1"/>
</dbReference>